<protein>
    <submittedName>
        <fullName evidence="2">Uncharacterized protein</fullName>
    </submittedName>
</protein>
<sequence length="58" mass="6562">MINLLAAIPQPIWVFILFALFTFPIYVAYTVGNARGLDNGFRAGYDLGRRMVEVKNVK</sequence>
<evidence type="ECO:0000256" key="1">
    <source>
        <dbReference type="SAM" id="Phobius"/>
    </source>
</evidence>
<gene>
    <name evidence="2" type="ORF">UFOVP1038_20</name>
</gene>
<proteinExistence type="predicted"/>
<feature type="transmembrane region" description="Helical" evidence="1">
    <location>
        <begin position="12"/>
        <end position="32"/>
    </location>
</feature>
<dbReference type="EMBL" id="LR796988">
    <property type="protein sequence ID" value="CAB4180241.1"/>
    <property type="molecule type" value="Genomic_DNA"/>
</dbReference>
<name>A0A6J5QFH9_9CAUD</name>
<keyword evidence="1" id="KW-0472">Membrane</keyword>
<organism evidence="2">
    <name type="scientific">uncultured Caudovirales phage</name>
    <dbReference type="NCBI Taxonomy" id="2100421"/>
    <lineage>
        <taxon>Viruses</taxon>
        <taxon>Duplodnaviria</taxon>
        <taxon>Heunggongvirae</taxon>
        <taxon>Uroviricota</taxon>
        <taxon>Caudoviricetes</taxon>
        <taxon>Peduoviridae</taxon>
        <taxon>Maltschvirus</taxon>
        <taxon>Maltschvirus maltsch</taxon>
    </lineage>
</organism>
<accession>A0A6J5QFH9</accession>
<keyword evidence="1" id="KW-0812">Transmembrane</keyword>
<reference evidence="2" key="1">
    <citation type="submission" date="2020-05" db="EMBL/GenBank/DDBJ databases">
        <authorList>
            <person name="Chiriac C."/>
            <person name="Salcher M."/>
            <person name="Ghai R."/>
            <person name="Kavagutti S V."/>
        </authorList>
    </citation>
    <scope>NUCLEOTIDE SEQUENCE</scope>
</reference>
<evidence type="ECO:0000313" key="2">
    <source>
        <dbReference type="EMBL" id="CAB4180241.1"/>
    </source>
</evidence>
<keyword evidence="1" id="KW-1133">Transmembrane helix</keyword>